<accession>A0A9P8Y8K7</accession>
<evidence type="ECO:0000313" key="2">
    <source>
        <dbReference type="EMBL" id="KAH7030966.1"/>
    </source>
</evidence>
<protein>
    <recommendedName>
        <fullName evidence="4">MGS207 protein</fullName>
    </recommendedName>
</protein>
<evidence type="ECO:0000256" key="1">
    <source>
        <dbReference type="ARBA" id="ARBA00023002"/>
    </source>
</evidence>
<gene>
    <name evidence="2" type="ORF">B0I36DRAFT_116991</name>
</gene>
<organism evidence="2 3">
    <name type="scientific">Microdochium trichocladiopsis</name>
    <dbReference type="NCBI Taxonomy" id="1682393"/>
    <lineage>
        <taxon>Eukaryota</taxon>
        <taxon>Fungi</taxon>
        <taxon>Dikarya</taxon>
        <taxon>Ascomycota</taxon>
        <taxon>Pezizomycotina</taxon>
        <taxon>Sordariomycetes</taxon>
        <taxon>Xylariomycetidae</taxon>
        <taxon>Xylariales</taxon>
        <taxon>Microdochiaceae</taxon>
        <taxon>Microdochium</taxon>
    </lineage>
</organism>
<dbReference type="GeneID" id="70177521"/>
<evidence type="ECO:0000313" key="3">
    <source>
        <dbReference type="Proteomes" id="UP000756346"/>
    </source>
</evidence>
<dbReference type="Pfam" id="PF14027">
    <property type="entry name" value="Questin_oxidase"/>
    <property type="match status" value="1"/>
</dbReference>
<dbReference type="PANTHER" id="PTHR35870:SF6">
    <property type="entry name" value="MGS207 PROTEIN"/>
    <property type="match status" value="1"/>
</dbReference>
<keyword evidence="1" id="KW-0560">Oxidoreductase</keyword>
<dbReference type="OrthoDB" id="10265971at2759"/>
<dbReference type="AlphaFoldDB" id="A0A9P8Y8K7"/>
<name>A0A9P8Y8K7_9PEZI</name>
<dbReference type="Proteomes" id="UP000756346">
    <property type="component" value="Unassembled WGS sequence"/>
</dbReference>
<dbReference type="GO" id="GO:0016491">
    <property type="term" value="F:oxidoreductase activity"/>
    <property type="evidence" value="ECO:0007669"/>
    <property type="project" value="UniProtKB-KW"/>
</dbReference>
<sequence length="420" mass="47840">MDSILPYFSFLRRGVSSSAGSGHIDLPSVEIHNVETAPDKRPRTLKHLLRANHVNHSILYHSLQFDNHMPHILSSAYLLGASAEQLHRIYDEEAKELEAWEPSPGEVSLEDWRDCLGRREYQRAYVDFFEDMLALRHQYDWKNVVESFMFDGKEPLVHCLVAGLGHPLIHLAYAYEVDNKEVAMEALGLAACQYNFMHKYLDDPSYTKPVADGKTSSTPLELLNKMSSDPRLKSLFKEPGLDNLNQLFDKHEDLVLEYWNAWDIDPSHNSNVDPTQQFQLSQEAAVSLLVATIAPGTHGYNFFTVHLLTTSHAARVLLPLIPQQFHIALVRQWWLLVIAVYASLLCPKIDPDYVRPGELVKGRSWNYVVDKALNGPHATDAHFVKAVRAMKEAAQTWGDVHEHYLASALRFVDDFEGWAF</sequence>
<dbReference type="RefSeq" id="XP_046012646.1">
    <property type="nucleotide sequence ID" value="XM_046147975.1"/>
</dbReference>
<dbReference type="EMBL" id="JAGTJQ010000005">
    <property type="protein sequence ID" value="KAH7030966.1"/>
    <property type="molecule type" value="Genomic_DNA"/>
</dbReference>
<dbReference type="PANTHER" id="PTHR35870">
    <property type="entry name" value="PROTEIN, PUTATIVE (AFU_ORTHOLOGUE AFUA_5G03330)-RELATED"/>
    <property type="match status" value="1"/>
</dbReference>
<proteinExistence type="predicted"/>
<dbReference type="InterPro" id="IPR025337">
    <property type="entry name" value="Questin_oxidase-like"/>
</dbReference>
<keyword evidence="3" id="KW-1185">Reference proteome</keyword>
<reference evidence="2" key="1">
    <citation type="journal article" date="2021" name="Nat. Commun.">
        <title>Genetic determinants of endophytism in the Arabidopsis root mycobiome.</title>
        <authorList>
            <person name="Mesny F."/>
            <person name="Miyauchi S."/>
            <person name="Thiergart T."/>
            <person name="Pickel B."/>
            <person name="Atanasova L."/>
            <person name="Karlsson M."/>
            <person name="Huettel B."/>
            <person name="Barry K.W."/>
            <person name="Haridas S."/>
            <person name="Chen C."/>
            <person name="Bauer D."/>
            <person name="Andreopoulos W."/>
            <person name="Pangilinan J."/>
            <person name="LaButti K."/>
            <person name="Riley R."/>
            <person name="Lipzen A."/>
            <person name="Clum A."/>
            <person name="Drula E."/>
            <person name="Henrissat B."/>
            <person name="Kohler A."/>
            <person name="Grigoriev I.V."/>
            <person name="Martin F.M."/>
            <person name="Hacquard S."/>
        </authorList>
    </citation>
    <scope>NUCLEOTIDE SEQUENCE</scope>
    <source>
        <strain evidence="2">MPI-CAGE-CH-0230</strain>
    </source>
</reference>
<evidence type="ECO:0008006" key="4">
    <source>
        <dbReference type="Google" id="ProtNLM"/>
    </source>
</evidence>
<comment type="caution">
    <text evidence="2">The sequence shown here is derived from an EMBL/GenBank/DDBJ whole genome shotgun (WGS) entry which is preliminary data.</text>
</comment>